<sequence>MFIIFIYRIGNRVYYSNSLLRGILLVGLNIIRKIFIDILFQVDIPFKVKIGKGLRLKHPRGIVIHPNVELGEGCSIYHQVTIGVNEFSSNGGVARIGNNVFIGVGAKIIGDVIIGDNVRIGANAVVTEDVMNNYTVYSKQFIKERSK</sequence>
<evidence type="ECO:0000256" key="1">
    <source>
        <dbReference type="ARBA" id="ARBA00007274"/>
    </source>
</evidence>
<evidence type="ECO:0000256" key="4">
    <source>
        <dbReference type="ARBA" id="ARBA00022737"/>
    </source>
</evidence>
<accession>A0ABR8Q1C2</accession>
<comment type="caution">
    <text evidence="6">The sequence shown here is derived from an EMBL/GenBank/DDBJ whole genome shotgun (WGS) entry which is preliminary data.</text>
</comment>
<gene>
    <name evidence="6" type="ORF">H9660_03505</name>
</gene>
<keyword evidence="4" id="KW-0677">Repeat</keyword>
<evidence type="ECO:0000256" key="3">
    <source>
        <dbReference type="ARBA" id="ARBA00022679"/>
    </source>
</evidence>
<dbReference type="Pfam" id="PF00132">
    <property type="entry name" value="Hexapep"/>
    <property type="match status" value="1"/>
</dbReference>
<name>A0ABR8Q1C2_9CLOT</name>
<reference evidence="6 7" key="1">
    <citation type="submission" date="2020-08" db="EMBL/GenBank/DDBJ databases">
        <title>A Genomic Blueprint of the Chicken Gut Microbiome.</title>
        <authorList>
            <person name="Gilroy R."/>
            <person name="Ravi A."/>
            <person name="Getino M."/>
            <person name="Pursley I."/>
            <person name="Horton D.L."/>
            <person name="Alikhan N.-F."/>
            <person name="Baker D."/>
            <person name="Gharbi K."/>
            <person name="Hall N."/>
            <person name="Watson M."/>
            <person name="Adriaenssens E.M."/>
            <person name="Foster-Nyarko E."/>
            <person name="Jarju S."/>
            <person name="Secka A."/>
            <person name="Antonio M."/>
            <person name="Oren A."/>
            <person name="Chaudhuri R."/>
            <person name="La Ragione R.M."/>
            <person name="Hildebrand F."/>
            <person name="Pallen M.J."/>
        </authorList>
    </citation>
    <scope>NUCLEOTIDE SEQUENCE [LARGE SCALE GENOMIC DNA]</scope>
    <source>
        <strain evidence="6 7">Sa3CUN1</strain>
    </source>
</reference>
<comment type="similarity">
    <text evidence="1">Belongs to the transferase hexapeptide repeat family.</text>
</comment>
<keyword evidence="7" id="KW-1185">Reference proteome</keyword>
<dbReference type="CDD" id="cd03354">
    <property type="entry name" value="LbH_SAT"/>
    <property type="match status" value="1"/>
</dbReference>
<organism evidence="6 7">
    <name type="scientific">Clostridium gallinarum</name>
    <dbReference type="NCBI Taxonomy" id="2762246"/>
    <lineage>
        <taxon>Bacteria</taxon>
        <taxon>Bacillati</taxon>
        <taxon>Bacillota</taxon>
        <taxon>Clostridia</taxon>
        <taxon>Eubacteriales</taxon>
        <taxon>Clostridiaceae</taxon>
        <taxon>Clostridium</taxon>
    </lineage>
</organism>
<dbReference type="InterPro" id="IPR011004">
    <property type="entry name" value="Trimer_LpxA-like_sf"/>
</dbReference>
<dbReference type="InterPro" id="IPR001451">
    <property type="entry name" value="Hexapep"/>
</dbReference>
<evidence type="ECO:0000313" key="6">
    <source>
        <dbReference type="EMBL" id="MBD7914204.1"/>
    </source>
</evidence>
<keyword evidence="5" id="KW-0012">Acyltransferase</keyword>
<dbReference type="Proteomes" id="UP000640335">
    <property type="component" value="Unassembled WGS sequence"/>
</dbReference>
<dbReference type="InterPro" id="IPR005881">
    <property type="entry name" value="Ser_O-AcTrfase"/>
</dbReference>
<dbReference type="SUPFAM" id="SSF51161">
    <property type="entry name" value="Trimeric LpxA-like enzymes"/>
    <property type="match status" value="1"/>
</dbReference>
<proteinExistence type="inferred from homology"/>
<dbReference type="PANTHER" id="PTHR42811">
    <property type="entry name" value="SERINE ACETYLTRANSFERASE"/>
    <property type="match status" value="1"/>
</dbReference>
<dbReference type="InterPro" id="IPR045304">
    <property type="entry name" value="LbH_SAT"/>
</dbReference>
<keyword evidence="3" id="KW-0808">Transferase</keyword>
<dbReference type="PROSITE" id="PS00101">
    <property type="entry name" value="HEXAPEP_TRANSFERASES"/>
    <property type="match status" value="1"/>
</dbReference>
<evidence type="ECO:0000256" key="5">
    <source>
        <dbReference type="ARBA" id="ARBA00023315"/>
    </source>
</evidence>
<dbReference type="EMBL" id="JACSQZ010000008">
    <property type="protein sequence ID" value="MBD7914204.1"/>
    <property type="molecule type" value="Genomic_DNA"/>
</dbReference>
<evidence type="ECO:0000256" key="2">
    <source>
        <dbReference type="ARBA" id="ARBA00018522"/>
    </source>
</evidence>
<evidence type="ECO:0000313" key="7">
    <source>
        <dbReference type="Proteomes" id="UP000640335"/>
    </source>
</evidence>
<dbReference type="Gene3D" id="2.160.10.10">
    <property type="entry name" value="Hexapeptide repeat proteins"/>
    <property type="match status" value="1"/>
</dbReference>
<dbReference type="PIRSF" id="PIRSF000441">
    <property type="entry name" value="CysE"/>
    <property type="match status" value="1"/>
</dbReference>
<protein>
    <recommendedName>
        <fullName evidence="2">Serine acetyltransferase</fullName>
    </recommendedName>
</protein>
<dbReference type="InterPro" id="IPR018357">
    <property type="entry name" value="Hexapep_transf_CS"/>
</dbReference>